<evidence type="ECO:0000256" key="10">
    <source>
        <dbReference type="ARBA" id="ARBA00023198"/>
    </source>
</evidence>
<keyword evidence="12" id="KW-0497">Mitogen</keyword>
<dbReference type="Gene3D" id="2.80.10.50">
    <property type="match status" value="1"/>
</dbReference>
<keyword evidence="8" id="KW-0964">Secreted</keyword>
<evidence type="ECO:0000256" key="2">
    <source>
        <dbReference type="ARBA" id="ARBA00004514"/>
    </source>
</evidence>
<evidence type="ECO:0000256" key="6">
    <source>
        <dbReference type="ARBA" id="ARBA00022490"/>
    </source>
</evidence>
<evidence type="ECO:0000256" key="8">
    <source>
        <dbReference type="ARBA" id="ARBA00022525"/>
    </source>
</evidence>
<keyword evidence="14" id="KW-1185">Reference proteome</keyword>
<dbReference type="SUPFAM" id="SSF50353">
    <property type="entry name" value="Cytokine"/>
    <property type="match status" value="1"/>
</dbReference>
<dbReference type="GO" id="GO:0005615">
    <property type="term" value="C:extracellular space"/>
    <property type="evidence" value="ECO:0007669"/>
    <property type="project" value="UniProtKB-KW"/>
</dbReference>
<dbReference type="InterPro" id="IPR000975">
    <property type="entry name" value="IL-1_fam"/>
</dbReference>
<sequence length="214" mass="24415">MQQLSMVEKNNECLESASKKENIFLHFPLAMVKDMYLDEKEEYLQKPKESEISTEGSPTEGEYSVDKVWCKSESYSMTWCTYTKQCGIAYERMTISFYNTDIEGLNGQPVVLNFSASNQFLKCTDKNGKVVLTLESLENDKLKTICKNDKTTWPFVFLLSTTKENLRRFESAACSGWFIHTGSDSVYAGSGLEKTIEESTFHIINFCEGINPNK</sequence>
<accession>A0AAE0PXH7</accession>
<evidence type="ECO:0000256" key="1">
    <source>
        <dbReference type="ARBA" id="ARBA00004371"/>
    </source>
</evidence>
<dbReference type="GO" id="GO:0010628">
    <property type="term" value="P:positive regulation of gene expression"/>
    <property type="evidence" value="ECO:0007669"/>
    <property type="project" value="TreeGrafter"/>
</dbReference>
<dbReference type="GO" id="GO:0051781">
    <property type="term" value="P:positive regulation of cell division"/>
    <property type="evidence" value="ECO:0007669"/>
    <property type="project" value="UniProtKB-KW"/>
</dbReference>
<dbReference type="CDD" id="cd00100">
    <property type="entry name" value="beta-trefoil_IL1"/>
    <property type="match status" value="1"/>
</dbReference>
<dbReference type="AlphaFoldDB" id="A0AAE0PXH7"/>
<dbReference type="GO" id="GO:0048246">
    <property type="term" value="P:macrophage chemotaxis"/>
    <property type="evidence" value="ECO:0007669"/>
    <property type="project" value="TreeGrafter"/>
</dbReference>
<dbReference type="GO" id="GO:0042119">
    <property type="term" value="P:neutrophil activation"/>
    <property type="evidence" value="ECO:0007669"/>
    <property type="project" value="TreeGrafter"/>
</dbReference>
<evidence type="ECO:0000256" key="4">
    <source>
        <dbReference type="ARBA" id="ARBA00010448"/>
    </source>
</evidence>
<keyword evidence="7" id="KW-0202">Cytokine</keyword>
<dbReference type="GO" id="GO:0005764">
    <property type="term" value="C:lysosome"/>
    <property type="evidence" value="ECO:0007669"/>
    <property type="project" value="UniProtKB-SubCell"/>
</dbReference>
<comment type="subcellular location">
    <subcellularLocation>
        <location evidence="2">Cytoplasm</location>
        <location evidence="2">Cytosol</location>
    </subcellularLocation>
    <subcellularLocation>
        <location evidence="1">Lysosome</location>
    </subcellularLocation>
    <subcellularLocation>
        <location evidence="3">Secreted</location>
        <location evidence="3">Extracellular exosome</location>
    </subcellularLocation>
</comment>
<keyword evidence="9" id="KW-0666">Pyrogen</keyword>
<keyword evidence="6" id="KW-0963">Cytoplasm</keyword>
<dbReference type="GO" id="GO:0005829">
    <property type="term" value="C:cytosol"/>
    <property type="evidence" value="ECO:0007669"/>
    <property type="project" value="UniProtKB-SubCell"/>
</dbReference>
<comment type="similarity">
    <text evidence="4">Belongs to the IL-1 family.</text>
</comment>
<dbReference type="InterPro" id="IPR008996">
    <property type="entry name" value="IL1/FGF"/>
</dbReference>
<dbReference type="GO" id="GO:0005125">
    <property type="term" value="F:cytokine activity"/>
    <property type="evidence" value="ECO:0007669"/>
    <property type="project" value="UniProtKB-KW"/>
</dbReference>
<dbReference type="GO" id="GO:0071222">
    <property type="term" value="P:cellular response to lipopolysaccharide"/>
    <property type="evidence" value="ECO:0007669"/>
    <property type="project" value="TreeGrafter"/>
</dbReference>
<keyword evidence="10" id="KW-0395">Inflammatory response</keyword>
<dbReference type="GO" id="GO:0006955">
    <property type="term" value="P:immune response"/>
    <property type="evidence" value="ECO:0007669"/>
    <property type="project" value="InterPro"/>
</dbReference>
<keyword evidence="11" id="KW-0458">Lysosome</keyword>
<evidence type="ECO:0000313" key="14">
    <source>
        <dbReference type="Proteomes" id="UP001274896"/>
    </source>
</evidence>
<dbReference type="PANTHER" id="PTHR10078">
    <property type="entry name" value="INTERLEUKIN-1 FAMILY MEMBER"/>
    <property type="match status" value="1"/>
</dbReference>
<dbReference type="Pfam" id="PF00340">
    <property type="entry name" value="IL1"/>
    <property type="match status" value="1"/>
</dbReference>
<comment type="caution">
    <text evidence="13">The sequence shown here is derived from an EMBL/GenBank/DDBJ whole genome shotgun (WGS) entry which is preliminary data.</text>
</comment>
<evidence type="ECO:0000313" key="13">
    <source>
        <dbReference type="EMBL" id="KAK3509887.1"/>
    </source>
</evidence>
<dbReference type="PANTHER" id="PTHR10078:SF30">
    <property type="entry name" value="INTERLEUKIN-1 BETA"/>
    <property type="match status" value="1"/>
</dbReference>
<dbReference type="GO" id="GO:0019221">
    <property type="term" value="P:cytokine-mediated signaling pathway"/>
    <property type="evidence" value="ECO:0007669"/>
    <property type="project" value="TreeGrafter"/>
</dbReference>
<evidence type="ECO:0000256" key="9">
    <source>
        <dbReference type="ARBA" id="ARBA00022620"/>
    </source>
</evidence>
<reference evidence="13" key="1">
    <citation type="submission" date="2023-06" db="EMBL/GenBank/DDBJ databases">
        <title>Male Hemibagrus guttatus genome.</title>
        <authorList>
            <person name="Bian C."/>
        </authorList>
    </citation>
    <scope>NUCLEOTIDE SEQUENCE</scope>
    <source>
        <strain evidence="13">Male_cb2023</strain>
        <tissue evidence="13">Muscle</tissue>
    </source>
</reference>
<dbReference type="GO" id="GO:0001660">
    <property type="term" value="P:fever generation"/>
    <property type="evidence" value="ECO:0007669"/>
    <property type="project" value="UniProtKB-KW"/>
</dbReference>
<evidence type="ECO:0000256" key="7">
    <source>
        <dbReference type="ARBA" id="ARBA00022514"/>
    </source>
</evidence>
<evidence type="ECO:0000256" key="5">
    <source>
        <dbReference type="ARBA" id="ARBA00014702"/>
    </source>
</evidence>
<proteinExistence type="inferred from homology"/>
<dbReference type="Proteomes" id="UP001274896">
    <property type="component" value="Unassembled WGS sequence"/>
</dbReference>
<dbReference type="GO" id="GO:1901222">
    <property type="term" value="P:regulation of non-canonical NF-kappaB signal transduction"/>
    <property type="evidence" value="ECO:0007669"/>
    <property type="project" value="TreeGrafter"/>
</dbReference>
<organism evidence="13 14">
    <name type="scientific">Hemibagrus guttatus</name>
    <dbReference type="NCBI Taxonomy" id="175788"/>
    <lineage>
        <taxon>Eukaryota</taxon>
        <taxon>Metazoa</taxon>
        <taxon>Chordata</taxon>
        <taxon>Craniata</taxon>
        <taxon>Vertebrata</taxon>
        <taxon>Euteleostomi</taxon>
        <taxon>Actinopterygii</taxon>
        <taxon>Neopterygii</taxon>
        <taxon>Teleostei</taxon>
        <taxon>Ostariophysi</taxon>
        <taxon>Siluriformes</taxon>
        <taxon>Bagridae</taxon>
        <taxon>Hemibagrus</taxon>
    </lineage>
</organism>
<protein>
    <recommendedName>
        <fullName evidence="5">Interleukin-1 beta</fullName>
    </recommendedName>
</protein>
<evidence type="ECO:0000256" key="12">
    <source>
        <dbReference type="ARBA" id="ARBA00023246"/>
    </source>
</evidence>
<evidence type="ECO:0000256" key="11">
    <source>
        <dbReference type="ARBA" id="ARBA00023228"/>
    </source>
</evidence>
<gene>
    <name evidence="13" type="ORF">QTP70_018501</name>
</gene>
<name>A0AAE0PXH7_9TELE</name>
<evidence type="ECO:0000256" key="3">
    <source>
        <dbReference type="ARBA" id="ARBA00004550"/>
    </source>
</evidence>
<dbReference type="EMBL" id="JAUCMX010000026">
    <property type="protein sequence ID" value="KAK3509887.1"/>
    <property type="molecule type" value="Genomic_DNA"/>
</dbReference>